<proteinExistence type="predicted"/>
<evidence type="ECO:0008006" key="4">
    <source>
        <dbReference type="Google" id="ProtNLM"/>
    </source>
</evidence>
<reference evidence="2 3" key="1">
    <citation type="submission" date="2023-11" db="EMBL/GenBank/DDBJ databases">
        <title>Actinomadura monticuli sp. nov., isolated from volcanic ash.</title>
        <authorList>
            <person name="Lee S.D."/>
            <person name="Yang H."/>
            <person name="Kim I.S."/>
        </authorList>
    </citation>
    <scope>NUCLEOTIDE SEQUENCE [LARGE SCALE GENOMIC DNA]</scope>
    <source>
        <strain evidence="2 3">DSM 45346</strain>
    </source>
</reference>
<evidence type="ECO:0000313" key="3">
    <source>
        <dbReference type="Proteomes" id="UP001569904"/>
    </source>
</evidence>
<comment type="caution">
    <text evidence="2">The sequence shown here is derived from an EMBL/GenBank/DDBJ whole genome shotgun (WGS) entry which is preliminary data.</text>
</comment>
<gene>
    <name evidence="2" type="ORF">SM436_11370</name>
</gene>
<dbReference type="Proteomes" id="UP001569904">
    <property type="component" value="Unassembled WGS sequence"/>
</dbReference>
<protein>
    <recommendedName>
        <fullName evidence="4">Virginiamycin B lyase</fullName>
    </recommendedName>
</protein>
<sequence length="346" mass="36414">MKRALMCLALAASVAVAGVPETARAADTGWNAVPLPFLWPEAGLSDVTPDGAGGVWVGGHQGAFCVPVVIYGCVAQSRGNAVVRRWTGTSWTEYPINGWTGEGPINRIASAAGETWVAAIGIGPWQDSLARFGGTAFQKVDLPPGFQLEAVGTGQAGTWIAGYTDGPQVFRMFRRTGGTWTEVDLPDGMRRIDDLRSTPDGSGLWAVGNGTSDPLGVARFDGTSWKSVPTPPGLGGLSRVVPVAEDDVWATTATVAVHWDGTGWTEFPFPDDHPRGFLEDIAVNAAGTVWVTDGGETLHKYEDGAWTAVEFGPYGTFLQAITAVPGTNTVWVVGTDGPKALAFRTP</sequence>
<name>A0ABV4QUJ5_9ACTN</name>
<keyword evidence="1" id="KW-0732">Signal</keyword>
<organism evidence="2 3">
    <name type="scientific">Actinomadura chokoriensis</name>
    <dbReference type="NCBI Taxonomy" id="454156"/>
    <lineage>
        <taxon>Bacteria</taxon>
        <taxon>Bacillati</taxon>
        <taxon>Actinomycetota</taxon>
        <taxon>Actinomycetes</taxon>
        <taxon>Streptosporangiales</taxon>
        <taxon>Thermomonosporaceae</taxon>
        <taxon>Actinomadura</taxon>
    </lineage>
</organism>
<evidence type="ECO:0000256" key="1">
    <source>
        <dbReference type="SAM" id="SignalP"/>
    </source>
</evidence>
<accession>A0ABV4QUJ5</accession>
<evidence type="ECO:0000313" key="2">
    <source>
        <dbReference type="EMBL" id="MFA1554286.1"/>
    </source>
</evidence>
<feature type="signal peptide" evidence="1">
    <location>
        <begin position="1"/>
        <end position="25"/>
    </location>
</feature>
<keyword evidence="3" id="KW-1185">Reference proteome</keyword>
<feature type="chain" id="PRO_5045886897" description="Virginiamycin B lyase" evidence="1">
    <location>
        <begin position="26"/>
        <end position="346"/>
    </location>
</feature>
<dbReference type="EMBL" id="JAXCEH010000005">
    <property type="protein sequence ID" value="MFA1554286.1"/>
    <property type="molecule type" value="Genomic_DNA"/>
</dbReference>
<dbReference type="RefSeq" id="WP_371940677.1">
    <property type="nucleotide sequence ID" value="NZ_JAXCEH010000005.1"/>
</dbReference>